<name>A0A485KS55_9STRA</name>
<feature type="region of interest" description="Disordered" evidence="1">
    <location>
        <begin position="130"/>
        <end position="199"/>
    </location>
</feature>
<dbReference type="Proteomes" id="UP000332933">
    <property type="component" value="Unassembled WGS sequence"/>
</dbReference>
<organism evidence="3 4">
    <name type="scientific">Aphanomyces stellatus</name>
    <dbReference type="NCBI Taxonomy" id="120398"/>
    <lineage>
        <taxon>Eukaryota</taxon>
        <taxon>Sar</taxon>
        <taxon>Stramenopiles</taxon>
        <taxon>Oomycota</taxon>
        <taxon>Saprolegniomycetes</taxon>
        <taxon>Saprolegniales</taxon>
        <taxon>Verrucalvaceae</taxon>
        <taxon>Aphanomyces</taxon>
    </lineage>
</organism>
<dbReference type="EMBL" id="VJMH01005224">
    <property type="protein sequence ID" value="KAF0698699.1"/>
    <property type="molecule type" value="Genomic_DNA"/>
</dbReference>
<sequence>MVGIPCDGCNFVNPALIRRCIRCKKETADDKVKIQYLCAQVAEIQTRYAELEENMQLDVALLRRERAIAAKEQKCKAIMVEMQVIAASLEDERVCIMQQRESNCATTLQTATTTTLQGQDTVASSVAASRNHEENIEAGEASIPNRTSPRTHPVKPRLVSTSDTTLQHASAPVQPTPRAKRKRARLTSHATKKRQACSGTQSWGITKRLLRGGRSKTRMFGRQRQKWRLAFHSRGWVKWNRRKALMVRSTQGGGVDKGIRGASSTRGWHRPTNQLHESDDDDDDDEGDETGVTMVASPTDKSPVDGDDDAIVAIWSSSSSKTTCSRAVDSQRTKSLEEMIRCVPVNWTWSSHVQCQTMWHLWFQGNKEDALPPLRHLAPIFGVRNSRSNVQAVAATKRVVNKLVDIALANEYVASVAALEALTSTVALRRVFQRAFHVLMARNPEGNLDDGDKCGDDDDMSDKYVDGDDDGDDENEVDEADEELNGSNCTASVAVVADRLAQKMFHACQLFTWTSDGTTHWVPQTWRLYADVSCRCIWRLWFRGTKTIGPFRMIPSCEWTTNKYEATIFQLMDTLTTLAISQGLVASVGVAAQLPMPKLMALFDDVFQMWMAKHLPPHVQSRKGWTDGTVSWHEMAKWVQILSKSRRSSDIGSS</sequence>
<feature type="compositionally biased region" description="Acidic residues" evidence="1">
    <location>
        <begin position="278"/>
        <end position="289"/>
    </location>
</feature>
<reference evidence="2" key="2">
    <citation type="submission" date="2019-06" db="EMBL/GenBank/DDBJ databases">
        <title>Genomics analysis of Aphanomyces spp. identifies a new class of oomycete effector associated with host adaptation.</title>
        <authorList>
            <person name="Gaulin E."/>
        </authorList>
    </citation>
    <scope>NUCLEOTIDE SEQUENCE</scope>
    <source>
        <strain evidence="2">CBS 578.67</strain>
    </source>
</reference>
<evidence type="ECO:0000313" key="2">
    <source>
        <dbReference type="EMBL" id="KAF0698699.1"/>
    </source>
</evidence>
<feature type="compositionally biased region" description="Basic residues" evidence="1">
    <location>
        <begin position="178"/>
        <end position="195"/>
    </location>
</feature>
<proteinExistence type="predicted"/>
<feature type="compositionally biased region" description="Polar residues" evidence="1">
    <location>
        <begin position="159"/>
        <end position="168"/>
    </location>
</feature>
<evidence type="ECO:0000313" key="4">
    <source>
        <dbReference type="Proteomes" id="UP000332933"/>
    </source>
</evidence>
<feature type="compositionally biased region" description="Acidic residues" evidence="1">
    <location>
        <begin position="467"/>
        <end position="484"/>
    </location>
</feature>
<accession>A0A485KS55</accession>
<dbReference type="AlphaFoldDB" id="A0A485KS55"/>
<feature type="region of interest" description="Disordered" evidence="1">
    <location>
        <begin position="249"/>
        <end position="307"/>
    </location>
</feature>
<evidence type="ECO:0000256" key="1">
    <source>
        <dbReference type="SAM" id="MobiDB-lite"/>
    </source>
</evidence>
<reference evidence="3 4" key="1">
    <citation type="submission" date="2019-03" db="EMBL/GenBank/DDBJ databases">
        <authorList>
            <person name="Gaulin E."/>
            <person name="Dumas B."/>
        </authorList>
    </citation>
    <scope>NUCLEOTIDE SEQUENCE [LARGE SCALE GENOMIC DNA]</scope>
    <source>
        <strain evidence="3">CBS 568.67</strain>
    </source>
</reference>
<evidence type="ECO:0000313" key="3">
    <source>
        <dbReference type="EMBL" id="VFT87569.1"/>
    </source>
</evidence>
<dbReference type="EMBL" id="CAADRA010005245">
    <property type="protein sequence ID" value="VFT87569.1"/>
    <property type="molecule type" value="Genomic_DNA"/>
</dbReference>
<keyword evidence="4" id="KW-1185">Reference proteome</keyword>
<feature type="compositionally biased region" description="Polar residues" evidence="1">
    <location>
        <begin position="262"/>
        <end position="275"/>
    </location>
</feature>
<protein>
    <submittedName>
        <fullName evidence="3">Aste57867_10699 protein</fullName>
    </submittedName>
</protein>
<gene>
    <name evidence="3" type="primary">Aste57867_10699</name>
    <name evidence="2" type="ORF">As57867_010659</name>
    <name evidence="3" type="ORF">ASTE57867_10699</name>
</gene>
<feature type="region of interest" description="Disordered" evidence="1">
    <location>
        <begin position="447"/>
        <end position="485"/>
    </location>
</feature>